<reference evidence="14 15" key="1">
    <citation type="submission" date="2016-11" db="EMBL/GenBank/DDBJ databases">
        <authorList>
            <person name="Jaros S."/>
            <person name="Januszkiewicz K."/>
            <person name="Wedrychowicz H."/>
        </authorList>
    </citation>
    <scope>NUCLEOTIDE SEQUENCE [LARGE SCALE GENOMIC DNA]</scope>
    <source>
        <strain evidence="14 15">CGMCC 1.6102</strain>
    </source>
</reference>
<keyword evidence="6 13" id="KW-1133">Transmembrane helix</keyword>
<dbReference type="RefSeq" id="WP_073094284.1">
    <property type="nucleotide sequence ID" value="NZ_FRCY01000005.1"/>
</dbReference>
<dbReference type="GO" id="GO:0005886">
    <property type="term" value="C:plasma membrane"/>
    <property type="evidence" value="ECO:0007669"/>
    <property type="project" value="UniProtKB-SubCell"/>
</dbReference>
<keyword evidence="8" id="KW-0012">Acyltransferase</keyword>
<feature type="transmembrane region" description="Helical" evidence="13">
    <location>
        <begin position="36"/>
        <end position="59"/>
    </location>
</feature>
<evidence type="ECO:0000313" key="15">
    <source>
        <dbReference type="Proteomes" id="UP000184513"/>
    </source>
</evidence>
<gene>
    <name evidence="14" type="ORF">SAMN04488057_10525</name>
</gene>
<dbReference type="AlphaFoldDB" id="A0A1M7N2W0"/>
<keyword evidence="5" id="KW-0732">Signal</keyword>
<proteinExistence type="inferred from homology"/>
<comment type="subcellular location">
    <subcellularLocation>
        <location evidence="1">Cell membrane</location>
        <topology evidence="1">Single-pass membrane protein</topology>
    </subcellularLocation>
</comment>
<protein>
    <recommendedName>
        <fullName evidence="11">Glycosyl-4,4'-diaponeurosporenoate acyltransferase</fullName>
    </recommendedName>
</protein>
<comment type="similarity">
    <text evidence="10">Belongs to the acyltransferase CrtO family.</text>
</comment>
<keyword evidence="15" id="KW-1185">Reference proteome</keyword>
<organism evidence="14 15">
    <name type="scientific">Cyclobacterium lianum</name>
    <dbReference type="NCBI Taxonomy" id="388280"/>
    <lineage>
        <taxon>Bacteria</taxon>
        <taxon>Pseudomonadati</taxon>
        <taxon>Bacteroidota</taxon>
        <taxon>Cytophagia</taxon>
        <taxon>Cytophagales</taxon>
        <taxon>Cyclobacteriaceae</taxon>
        <taxon>Cyclobacterium</taxon>
    </lineage>
</organism>
<comment type="pathway">
    <text evidence="9">Carotenoid biosynthesis; staphyloxanthin biosynthesis; staphyloxanthin from farnesyl diphosphate: step 5/5.</text>
</comment>
<dbReference type="InterPro" id="IPR044021">
    <property type="entry name" value="CrtO"/>
</dbReference>
<evidence type="ECO:0000256" key="10">
    <source>
        <dbReference type="ARBA" id="ARBA00023603"/>
    </source>
</evidence>
<dbReference type="GO" id="GO:0016746">
    <property type="term" value="F:acyltransferase activity"/>
    <property type="evidence" value="ECO:0007669"/>
    <property type="project" value="UniProtKB-KW"/>
</dbReference>
<accession>A0A1M7N2W0</accession>
<evidence type="ECO:0000256" key="3">
    <source>
        <dbReference type="ARBA" id="ARBA00022679"/>
    </source>
</evidence>
<evidence type="ECO:0000256" key="12">
    <source>
        <dbReference type="ARBA" id="ARBA00025324"/>
    </source>
</evidence>
<evidence type="ECO:0000256" key="5">
    <source>
        <dbReference type="ARBA" id="ARBA00022729"/>
    </source>
</evidence>
<keyword evidence="4 13" id="KW-0812">Transmembrane</keyword>
<keyword evidence="7 13" id="KW-0472">Membrane</keyword>
<dbReference type="OrthoDB" id="669469at2"/>
<evidence type="ECO:0000256" key="6">
    <source>
        <dbReference type="ARBA" id="ARBA00022989"/>
    </source>
</evidence>
<name>A0A1M7N2W0_9BACT</name>
<feature type="transmembrane region" description="Helical" evidence="13">
    <location>
        <begin position="153"/>
        <end position="171"/>
    </location>
</feature>
<keyword evidence="3" id="KW-0808">Transferase</keyword>
<dbReference type="UniPathway" id="UPA00029">
    <property type="reaction ID" value="UER00560"/>
</dbReference>
<evidence type="ECO:0000256" key="8">
    <source>
        <dbReference type="ARBA" id="ARBA00023315"/>
    </source>
</evidence>
<dbReference type="Proteomes" id="UP000184513">
    <property type="component" value="Unassembled WGS sequence"/>
</dbReference>
<keyword evidence="2" id="KW-1003">Cell membrane</keyword>
<feature type="transmembrane region" description="Helical" evidence="13">
    <location>
        <begin position="130"/>
        <end position="147"/>
    </location>
</feature>
<dbReference type="Pfam" id="PF18927">
    <property type="entry name" value="CrtO"/>
    <property type="match status" value="1"/>
</dbReference>
<comment type="function">
    <text evidence="12">Catalyzes the acylation of glycosyl-4,4'-diaponeurosporenoate, i.e. the esterification of glucose at the C6'' position with the carboxyl group of the C(15) fatty acid 12-methyltetradecanoic acid, to yield staphyloxanthin. This is the last step in the biosynthesis of this orange pigment, present in most staphylococci strains.</text>
</comment>
<evidence type="ECO:0000256" key="1">
    <source>
        <dbReference type="ARBA" id="ARBA00004162"/>
    </source>
</evidence>
<sequence length="194" mass="22723">MAVKKVVFPLFSIFLVYQSYELVNAILILEPSEVPLWMKILFAALLNLFVTGVFAFTGFAYKTSRLLPDKYYRIRDPEFLLEISGVLKLTYFRKFLLLIFWSQQKNRKKFFNGSIAGLENFDYQTRQSEFGHLIPMLLIQLLCLIILTQGHYAIALVATLLNICFNFYPVVLQRNHRMRISVLNHKLKNRESDS</sequence>
<evidence type="ECO:0000256" key="2">
    <source>
        <dbReference type="ARBA" id="ARBA00022475"/>
    </source>
</evidence>
<evidence type="ECO:0000256" key="13">
    <source>
        <dbReference type="SAM" id="Phobius"/>
    </source>
</evidence>
<dbReference type="EMBL" id="FRCY01000005">
    <property type="protein sequence ID" value="SHM97844.1"/>
    <property type="molecule type" value="Genomic_DNA"/>
</dbReference>
<evidence type="ECO:0000256" key="9">
    <source>
        <dbReference type="ARBA" id="ARBA00023588"/>
    </source>
</evidence>
<evidence type="ECO:0000256" key="7">
    <source>
        <dbReference type="ARBA" id="ARBA00023136"/>
    </source>
</evidence>
<feature type="transmembrane region" description="Helical" evidence="13">
    <location>
        <begin position="6"/>
        <end position="29"/>
    </location>
</feature>
<evidence type="ECO:0000256" key="11">
    <source>
        <dbReference type="ARBA" id="ARBA00023667"/>
    </source>
</evidence>
<evidence type="ECO:0000256" key="4">
    <source>
        <dbReference type="ARBA" id="ARBA00022692"/>
    </source>
</evidence>
<evidence type="ECO:0000313" key="14">
    <source>
        <dbReference type="EMBL" id="SHM97844.1"/>
    </source>
</evidence>